<organism evidence="3 4">
    <name type="scientific">Desulfolutivibrio sulfodismutans</name>
    <dbReference type="NCBI Taxonomy" id="63561"/>
    <lineage>
        <taxon>Bacteria</taxon>
        <taxon>Pseudomonadati</taxon>
        <taxon>Thermodesulfobacteriota</taxon>
        <taxon>Desulfovibrionia</taxon>
        <taxon>Desulfovibrionales</taxon>
        <taxon>Desulfovibrionaceae</taxon>
        <taxon>Desulfolutivibrio</taxon>
    </lineage>
</organism>
<feature type="chain" id="PRO_5029464571" evidence="2">
    <location>
        <begin position="23"/>
        <end position="222"/>
    </location>
</feature>
<gene>
    <name evidence="3" type="ORF">G3N56_07070</name>
</gene>
<evidence type="ECO:0000313" key="4">
    <source>
        <dbReference type="Proteomes" id="UP000469724"/>
    </source>
</evidence>
<dbReference type="RefSeq" id="WP_163301556.1">
    <property type="nucleotide sequence ID" value="NZ_JAAGRQ010000021.1"/>
</dbReference>
<comment type="caution">
    <text evidence="3">The sequence shown here is derived from an EMBL/GenBank/DDBJ whole genome shotgun (WGS) entry which is preliminary data.</text>
</comment>
<reference evidence="3 4" key="1">
    <citation type="submission" date="2020-02" db="EMBL/GenBank/DDBJ databases">
        <title>Comparative genomics of sulfur disproportionating microorganisms.</title>
        <authorList>
            <person name="Ward L.M."/>
            <person name="Bertran E."/>
            <person name="Johnston D.T."/>
        </authorList>
    </citation>
    <scope>NUCLEOTIDE SEQUENCE [LARGE SCALE GENOMIC DNA]</scope>
    <source>
        <strain evidence="3 4">DSM 3696</strain>
    </source>
</reference>
<evidence type="ECO:0000256" key="1">
    <source>
        <dbReference type="SAM" id="MobiDB-lite"/>
    </source>
</evidence>
<proteinExistence type="predicted"/>
<feature type="region of interest" description="Disordered" evidence="1">
    <location>
        <begin position="18"/>
        <end position="55"/>
    </location>
</feature>
<accession>A0A7K3NKZ8</accession>
<dbReference type="AlphaFoldDB" id="A0A7K3NKZ8"/>
<dbReference type="Proteomes" id="UP000469724">
    <property type="component" value="Unassembled WGS sequence"/>
</dbReference>
<keyword evidence="2" id="KW-0732">Signal</keyword>
<name>A0A7K3NKZ8_9BACT</name>
<evidence type="ECO:0000313" key="3">
    <source>
        <dbReference type="EMBL" id="NDY56503.1"/>
    </source>
</evidence>
<feature type="compositionally biased region" description="Low complexity" evidence="1">
    <location>
        <begin position="31"/>
        <end position="45"/>
    </location>
</feature>
<sequence length="222" mass="22831">MKKILSVLAVSALLGLPVPASAQTGPGGGQPANPGQPAPAVQPGQPGQGAVVGGNKALMDEWAASRRQVRDKVLERLKEQGKVPRDGTIEFEARFKPDPKDPSRLFVAVDAVRVTPLPPSKAPGKPEHVQGAAGTQAIDLALAPMAVPGRTELTTLNIPMAAPFKETVTIREGRVEEAPAFAPPPAPAGIQGGGAAGGSGADGGVWGEVQRVWKRIVGYFGL</sequence>
<protein>
    <submittedName>
        <fullName evidence="3">Uncharacterized protein</fullName>
    </submittedName>
</protein>
<keyword evidence="4" id="KW-1185">Reference proteome</keyword>
<dbReference type="EMBL" id="JAAGRQ010000021">
    <property type="protein sequence ID" value="NDY56503.1"/>
    <property type="molecule type" value="Genomic_DNA"/>
</dbReference>
<evidence type="ECO:0000256" key="2">
    <source>
        <dbReference type="SAM" id="SignalP"/>
    </source>
</evidence>
<feature type="signal peptide" evidence="2">
    <location>
        <begin position="1"/>
        <end position="22"/>
    </location>
</feature>